<evidence type="ECO:0000256" key="6">
    <source>
        <dbReference type="ARBA" id="ARBA00022694"/>
    </source>
</evidence>
<dbReference type="FunFam" id="3.40.50.12160:FF:000009">
    <property type="entry name" value="threonylcarbamoyladenosine tRNA methylthiotransferase"/>
    <property type="match status" value="1"/>
</dbReference>
<evidence type="ECO:0000256" key="10">
    <source>
        <dbReference type="ARBA" id="ARBA00051661"/>
    </source>
</evidence>
<dbReference type="SFLD" id="SFLDG01082">
    <property type="entry name" value="B12-binding_domain_containing"/>
    <property type="match status" value="1"/>
</dbReference>
<dbReference type="GO" id="GO:0035598">
    <property type="term" value="F:tRNA (N(6)-L-threonylcarbamoyladenosine(37)-C(2))-methylthiotransferase activity"/>
    <property type="evidence" value="ECO:0007669"/>
    <property type="project" value="UniProtKB-UniRule"/>
</dbReference>
<dbReference type="Pfam" id="PF00919">
    <property type="entry name" value="UPF0004"/>
    <property type="match status" value="1"/>
</dbReference>
<dbReference type="InterPro" id="IPR058240">
    <property type="entry name" value="rSAM_sf"/>
</dbReference>
<dbReference type="InterPro" id="IPR020612">
    <property type="entry name" value="Methylthiotransferase_CS"/>
</dbReference>
<evidence type="ECO:0000256" key="11">
    <source>
        <dbReference type="RuleBase" id="RU368081"/>
    </source>
</evidence>
<dbReference type="InterPro" id="IPR006638">
    <property type="entry name" value="Elp3/MiaA/NifB-like_rSAM"/>
</dbReference>
<dbReference type="InterPro" id="IPR023404">
    <property type="entry name" value="rSAM_horseshoe"/>
</dbReference>
<dbReference type="Proteomes" id="UP000015104">
    <property type="component" value="Unassembled WGS sequence"/>
</dbReference>
<dbReference type="EMBL" id="CAEY01000924">
    <property type="status" value="NOT_ANNOTATED_CDS"/>
    <property type="molecule type" value="Genomic_DNA"/>
</dbReference>
<dbReference type="Gene3D" id="3.80.30.20">
    <property type="entry name" value="tm_1862 like domain"/>
    <property type="match status" value="1"/>
</dbReference>
<evidence type="ECO:0000256" key="9">
    <source>
        <dbReference type="ARBA" id="ARBA00023014"/>
    </source>
</evidence>
<comment type="similarity">
    <text evidence="2 11">Belongs to the methylthiotransferase family. CDKAL1 subfamily.</text>
</comment>
<evidence type="ECO:0000256" key="5">
    <source>
        <dbReference type="ARBA" id="ARBA00022691"/>
    </source>
</evidence>
<dbReference type="PANTHER" id="PTHR11918:SF45">
    <property type="entry name" value="THREONYLCARBAMOYLADENOSINE TRNA METHYLTHIOTRANSFERASE"/>
    <property type="match status" value="1"/>
</dbReference>
<evidence type="ECO:0000259" key="12">
    <source>
        <dbReference type="PROSITE" id="PS51449"/>
    </source>
</evidence>
<dbReference type="NCBIfam" id="TIGR00089">
    <property type="entry name" value="MiaB/RimO family radical SAM methylthiotransferase"/>
    <property type="match status" value="1"/>
</dbReference>
<dbReference type="PROSITE" id="PS51449">
    <property type="entry name" value="MTTASE_N"/>
    <property type="match status" value="1"/>
</dbReference>
<dbReference type="EnsemblMetazoa" id="tetur32g01600.1">
    <property type="protein sequence ID" value="tetur32g01600.1"/>
    <property type="gene ID" value="tetur32g01600"/>
</dbReference>
<keyword evidence="8 11" id="KW-0408">Iron</keyword>
<dbReference type="SFLD" id="SFLDS00029">
    <property type="entry name" value="Radical_SAM"/>
    <property type="match status" value="1"/>
</dbReference>
<keyword evidence="9 11" id="KW-0411">Iron-sulfur</keyword>
<dbReference type="Pfam" id="PF04055">
    <property type="entry name" value="Radical_SAM"/>
    <property type="match status" value="1"/>
</dbReference>
<dbReference type="GO" id="GO:0051539">
    <property type="term" value="F:4 iron, 4 sulfur cluster binding"/>
    <property type="evidence" value="ECO:0007669"/>
    <property type="project" value="UniProtKB-UniRule"/>
</dbReference>
<sequence>MPVIEDDGIIDIEDIIQANGADEIERVLHNELIIRPKTNDKATRDEEYSFNSFVPGTHKIFVKTWGCSHNNSDGEYMAGLLASNGYKIVNTEDEADLVVLNSCTVKNPSEDHFRNAINSAKDKNKFVVVAGCVSQATPNVGYLKNLSILGVQQIDRVVEVVEETLKGNRVRLLGKKKVNRRKAGGASLNLPKIRRNPLIEIIPISTGCLNQCTYCKTKHARGDLGSYPIGEIVNRAVEAFKEGCKEIWLTSEDTGAYGKDIDCSLPQLLYALINVIPDGCYLRLGMTNPPYIKDYLEDMGKILSHHRVYSFLHIPVQSGSDQVLSDMRREYFRRDFEDIVEYLRQRVPGITIATDIICGFPTETAADFAETLQLVAKYRFPILFINQFYPRPGTVAAKMERIPANQ</sequence>
<dbReference type="EC" id="2.8.4.5" evidence="11"/>
<comment type="function">
    <text evidence="1 11">Catalyzes the methylthiolation of N6-threonylcarbamoyladenosine (t(6)A), leading to the formation of 2-methylthio-N6-threonylcarbamoyladenosine (ms(2)t(6)A) at position 37 in tRNAs that read codons beginning with adenine.</text>
</comment>
<evidence type="ECO:0000256" key="1">
    <source>
        <dbReference type="ARBA" id="ARBA00002399"/>
    </source>
</evidence>
<dbReference type="GO" id="GO:0046872">
    <property type="term" value="F:metal ion binding"/>
    <property type="evidence" value="ECO:0007669"/>
    <property type="project" value="UniProtKB-UniRule"/>
</dbReference>
<evidence type="ECO:0000259" key="13">
    <source>
        <dbReference type="PROSITE" id="PS51918"/>
    </source>
</evidence>
<reference evidence="15" key="1">
    <citation type="submission" date="2011-08" db="EMBL/GenBank/DDBJ databases">
        <authorList>
            <person name="Rombauts S."/>
        </authorList>
    </citation>
    <scope>NUCLEOTIDE SEQUENCE</scope>
    <source>
        <strain evidence="15">London</strain>
    </source>
</reference>
<proteinExistence type="inferred from homology"/>
<feature type="domain" description="Radical SAM core" evidence="13">
    <location>
        <begin position="194"/>
        <end position="406"/>
    </location>
</feature>
<dbReference type="InterPro" id="IPR005839">
    <property type="entry name" value="Methylthiotransferase"/>
</dbReference>
<keyword evidence="5 11" id="KW-0949">S-adenosyl-L-methionine</keyword>
<comment type="cofactor">
    <cofactor evidence="11">
        <name>[4Fe-4S] cluster</name>
        <dbReference type="ChEBI" id="CHEBI:49883"/>
    </cofactor>
    <text evidence="11">Binds 1 or 2 [4Fe-4S] cluster. One cluster is coordinated with 3 cysteines and an exchangeable S-adenosyl-L-methionine.</text>
</comment>
<keyword evidence="3 11" id="KW-0004">4Fe-4S</keyword>
<feature type="domain" description="MTTase N-terminal" evidence="12">
    <location>
        <begin position="58"/>
        <end position="166"/>
    </location>
</feature>
<name>T1L208_TETUR</name>
<dbReference type="FunFam" id="3.80.30.20:FF:000002">
    <property type="entry name" value="threonylcarbamoyladenosine tRNA methylthiotransferase isoform X2"/>
    <property type="match status" value="1"/>
</dbReference>
<dbReference type="Gene3D" id="3.40.50.12160">
    <property type="entry name" value="Methylthiotransferase, N-terminal domain"/>
    <property type="match status" value="1"/>
</dbReference>
<dbReference type="STRING" id="32264.T1L208"/>
<evidence type="ECO:0000256" key="8">
    <source>
        <dbReference type="ARBA" id="ARBA00023004"/>
    </source>
</evidence>
<dbReference type="SUPFAM" id="SSF102114">
    <property type="entry name" value="Radical SAM enzymes"/>
    <property type="match status" value="1"/>
</dbReference>
<dbReference type="HOGENOM" id="CLU_018697_4_2_1"/>
<keyword evidence="7 11" id="KW-0479">Metal-binding</keyword>
<accession>T1L208</accession>
<evidence type="ECO:0000313" key="15">
    <source>
        <dbReference type="Proteomes" id="UP000015104"/>
    </source>
</evidence>
<dbReference type="CDD" id="cd01335">
    <property type="entry name" value="Radical_SAM"/>
    <property type="match status" value="1"/>
</dbReference>
<evidence type="ECO:0000256" key="7">
    <source>
        <dbReference type="ARBA" id="ARBA00022723"/>
    </source>
</evidence>
<dbReference type="GO" id="GO:0005789">
    <property type="term" value="C:endoplasmic reticulum membrane"/>
    <property type="evidence" value="ECO:0007669"/>
    <property type="project" value="UniProtKB-SubCell"/>
</dbReference>
<reference evidence="14" key="2">
    <citation type="submission" date="2015-06" db="UniProtKB">
        <authorList>
            <consortium name="EnsemblMetazoa"/>
        </authorList>
    </citation>
    <scope>IDENTIFICATION</scope>
</reference>
<dbReference type="InterPro" id="IPR013848">
    <property type="entry name" value="Methylthiotransferase_N"/>
</dbReference>
<evidence type="ECO:0000256" key="4">
    <source>
        <dbReference type="ARBA" id="ARBA00022679"/>
    </source>
</evidence>
<dbReference type="PROSITE" id="PS01278">
    <property type="entry name" value="MTTASE_RADICAL"/>
    <property type="match status" value="1"/>
</dbReference>
<keyword evidence="15" id="KW-1185">Reference proteome</keyword>
<evidence type="ECO:0000256" key="3">
    <source>
        <dbReference type="ARBA" id="ARBA00022485"/>
    </source>
</evidence>
<dbReference type="NCBIfam" id="TIGR01578">
    <property type="entry name" value="MiaB-like-B"/>
    <property type="match status" value="1"/>
</dbReference>
<evidence type="ECO:0000313" key="14">
    <source>
        <dbReference type="EnsemblMetazoa" id="tetur32g01600.1"/>
    </source>
</evidence>
<dbReference type="PANTHER" id="PTHR11918">
    <property type="entry name" value="RADICAL SAM PROTEINS"/>
    <property type="match status" value="1"/>
</dbReference>
<dbReference type="InterPro" id="IPR038135">
    <property type="entry name" value="Methylthiotransferase_N_sf"/>
</dbReference>
<dbReference type="eggNOG" id="KOG4355">
    <property type="taxonomic scope" value="Eukaryota"/>
</dbReference>
<protein>
    <recommendedName>
        <fullName evidence="11">tRNA-t(6)A37 methylthiotransferase</fullName>
        <ecNumber evidence="11">2.8.4.5</ecNumber>
    </recommendedName>
</protein>
<keyword evidence="4 11" id="KW-0808">Transferase</keyword>
<comment type="catalytic activity">
    <reaction evidence="10 11">
        <text>N(6)-L-threonylcarbamoyladenosine(37) in tRNA + (sulfur carrier)-SH + AH2 + 2 S-adenosyl-L-methionine = 2-methylsulfanyl-N(6)-L-threonylcarbamoyladenosine(37) in tRNA + (sulfur carrier)-H + 5'-deoxyadenosine + L-methionine + A + S-adenosyl-L-homocysteine + 2 H(+)</text>
        <dbReference type="Rhea" id="RHEA:37075"/>
        <dbReference type="Rhea" id="RHEA-COMP:10163"/>
        <dbReference type="Rhea" id="RHEA-COMP:11092"/>
        <dbReference type="Rhea" id="RHEA-COMP:14737"/>
        <dbReference type="Rhea" id="RHEA-COMP:14739"/>
        <dbReference type="ChEBI" id="CHEBI:13193"/>
        <dbReference type="ChEBI" id="CHEBI:15378"/>
        <dbReference type="ChEBI" id="CHEBI:17319"/>
        <dbReference type="ChEBI" id="CHEBI:17499"/>
        <dbReference type="ChEBI" id="CHEBI:29917"/>
        <dbReference type="ChEBI" id="CHEBI:57844"/>
        <dbReference type="ChEBI" id="CHEBI:57856"/>
        <dbReference type="ChEBI" id="CHEBI:59789"/>
        <dbReference type="ChEBI" id="CHEBI:64428"/>
        <dbReference type="ChEBI" id="CHEBI:74418"/>
        <dbReference type="ChEBI" id="CHEBI:74420"/>
        <dbReference type="EC" id="2.8.4.5"/>
    </reaction>
</comment>
<keyword evidence="6 11" id="KW-0819">tRNA processing</keyword>
<dbReference type="InterPro" id="IPR006466">
    <property type="entry name" value="MiaB-like_arc_euk"/>
</dbReference>
<organism evidence="14 15">
    <name type="scientific">Tetranychus urticae</name>
    <name type="common">Two-spotted spider mite</name>
    <dbReference type="NCBI Taxonomy" id="32264"/>
    <lineage>
        <taxon>Eukaryota</taxon>
        <taxon>Metazoa</taxon>
        <taxon>Ecdysozoa</taxon>
        <taxon>Arthropoda</taxon>
        <taxon>Chelicerata</taxon>
        <taxon>Arachnida</taxon>
        <taxon>Acari</taxon>
        <taxon>Acariformes</taxon>
        <taxon>Trombidiformes</taxon>
        <taxon>Prostigmata</taxon>
        <taxon>Eleutherengona</taxon>
        <taxon>Raphignathae</taxon>
        <taxon>Tetranychoidea</taxon>
        <taxon>Tetranychidae</taxon>
        <taxon>Tetranychus</taxon>
    </lineage>
</organism>
<dbReference type="PROSITE" id="PS51918">
    <property type="entry name" value="RADICAL_SAM"/>
    <property type="match status" value="1"/>
</dbReference>
<dbReference type="InterPro" id="IPR007197">
    <property type="entry name" value="rSAM"/>
</dbReference>
<evidence type="ECO:0000256" key="2">
    <source>
        <dbReference type="ARBA" id="ARBA00008616"/>
    </source>
</evidence>
<keyword evidence="11" id="KW-0256">Endoplasmic reticulum</keyword>
<dbReference type="AlphaFoldDB" id="T1L208"/>
<comment type="subcellular location">
    <subcellularLocation>
        <location evidence="11">Endoplasmic reticulum membrane</location>
        <topology evidence="11">Single-pass membrane protein</topology>
    </subcellularLocation>
</comment>
<dbReference type="SMART" id="SM00729">
    <property type="entry name" value="Elp3"/>
    <property type="match status" value="1"/>
</dbReference>